<name>A0A927EZX5_9ACTN</name>
<dbReference type="RefSeq" id="WP_191209838.1">
    <property type="nucleotide sequence ID" value="NZ_BAABKL010000035.1"/>
</dbReference>
<dbReference type="EMBL" id="JACXYU010000005">
    <property type="protein sequence ID" value="MBD3932573.1"/>
    <property type="molecule type" value="Genomic_DNA"/>
</dbReference>
<keyword evidence="2" id="KW-1185">Reference proteome</keyword>
<evidence type="ECO:0000313" key="1">
    <source>
        <dbReference type="EMBL" id="MBD3932573.1"/>
    </source>
</evidence>
<proteinExistence type="predicted"/>
<dbReference type="AlphaFoldDB" id="A0A927EZX5"/>
<protein>
    <submittedName>
        <fullName evidence="1">Uncharacterized protein</fullName>
    </submittedName>
</protein>
<dbReference type="Proteomes" id="UP000632289">
    <property type="component" value="Unassembled WGS sequence"/>
</dbReference>
<dbReference type="InterPro" id="IPR045436">
    <property type="entry name" value="DUF6507"/>
</dbReference>
<accession>A0A927EZX5</accession>
<organism evidence="1 2">
    <name type="scientific">Streptomyces chumphonensis</name>
    <dbReference type="NCBI Taxonomy" id="1214925"/>
    <lineage>
        <taxon>Bacteria</taxon>
        <taxon>Bacillati</taxon>
        <taxon>Actinomycetota</taxon>
        <taxon>Actinomycetes</taxon>
        <taxon>Kitasatosporales</taxon>
        <taxon>Streptomycetaceae</taxon>
        <taxon>Streptomyces</taxon>
    </lineage>
</organism>
<dbReference type="Pfam" id="PF20117">
    <property type="entry name" value="DUF6507"/>
    <property type="match status" value="1"/>
</dbReference>
<comment type="caution">
    <text evidence="1">The sequence shown here is derived from an EMBL/GenBank/DDBJ whole genome shotgun (WGS) entry which is preliminary data.</text>
</comment>
<gene>
    <name evidence="1" type="ORF">IF129_13555</name>
</gene>
<sequence length="129" mass="12948">MTGWDLSVPGINGVLKDVMEIAGDLEGQVEKYGGHLESAAGYAGTLAMPGEPVPEAGLIGAALAEFAEATQEDLMFVAARAGKSLQGASDATSAYLTGDLDMAAAAQAEALKAPELDLPGQGQGQGQGE</sequence>
<evidence type="ECO:0000313" key="2">
    <source>
        <dbReference type="Proteomes" id="UP000632289"/>
    </source>
</evidence>
<reference evidence="1" key="1">
    <citation type="submission" date="2020-09" db="EMBL/GenBank/DDBJ databases">
        <title>Secondary metabolite and genome analysis of marine Streptomyces chumphonensis KK1-2T.</title>
        <authorList>
            <person name="Phongsopitanun W."/>
            <person name="Kanchanasin P."/>
            <person name="Pittayakhajonwut P."/>
            <person name="Suwanborirux K."/>
            <person name="Tanasupawat S."/>
        </authorList>
    </citation>
    <scope>NUCLEOTIDE SEQUENCE</scope>
    <source>
        <strain evidence="1">KK1-2</strain>
    </source>
</reference>